<accession>A0A8J2MWA9</accession>
<name>A0A8J2MWA9_9NEOP</name>
<keyword evidence="2" id="KW-1185">Reference proteome</keyword>
<dbReference type="AlphaFoldDB" id="A0A8J2MWA9"/>
<evidence type="ECO:0000313" key="1">
    <source>
        <dbReference type="EMBL" id="CAG9558623.1"/>
    </source>
</evidence>
<organism evidence="1 2">
    <name type="scientific">Danaus chrysippus</name>
    <name type="common">African queen</name>
    <dbReference type="NCBI Taxonomy" id="151541"/>
    <lineage>
        <taxon>Eukaryota</taxon>
        <taxon>Metazoa</taxon>
        <taxon>Ecdysozoa</taxon>
        <taxon>Arthropoda</taxon>
        <taxon>Hexapoda</taxon>
        <taxon>Insecta</taxon>
        <taxon>Pterygota</taxon>
        <taxon>Neoptera</taxon>
        <taxon>Endopterygota</taxon>
        <taxon>Lepidoptera</taxon>
        <taxon>Glossata</taxon>
        <taxon>Ditrysia</taxon>
        <taxon>Papilionoidea</taxon>
        <taxon>Nymphalidae</taxon>
        <taxon>Danainae</taxon>
        <taxon>Danaini</taxon>
        <taxon>Danaina</taxon>
        <taxon>Danaus</taxon>
        <taxon>Anosia</taxon>
    </lineage>
</organism>
<evidence type="ECO:0000313" key="2">
    <source>
        <dbReference type="Proteomes" id="UP000789524"/>
    </source>
</evidence>
<sequence length="143" mass="16403">MVYGCQEPSKASTGCPTAFRFVARHGQRSANCRTYRLYNVHGALESAGDKKRNARIACAFAHLDYRRNVWQKTGKKKIDSEVATKTSSVSANYYSVIRKWTTYFDLNFGQLGHPENQLVDHVMKEKDEVANEYTCSRLKRESR</sequence>
<reference evidence="1" key="1">
    <citation type="submission" date="2021-09" db="EMBL/GenBank/DDBJ databases">
        <authorList>
            <person name="Martin H S."/>
        </authorList>
    </citation>
    <scope>NUCLEOTIDE SEQUENCE</scope>
</reference>
<gene>
    <name evidence="1" type="ORF">DCHRY22_LOCUS674</name>
</gene>
<comment type="caution">
    <text evidence="1">The sequence shown here is derived from an EMBL/GenBank/DDBJ whole genome shotgun (WGS) entry which is preliminary data.</text>
</comment>
<dbReference type="Proteomes" id="UP000789524">
    <property type="component" value="Unassembled WGS sequence"/>
</dbReference>
<dbReference type="EMBL" id="CAKASE010000043">
    <property type="protein sequence ID" value="CAG9558623.1"/>
    <property type="molecule type" value="Genomic_DNA"/>
</dbReference>
<protein>
    <submittedName>
        <fullName evidence="1">(African queen) hypothetical protein</fullName>
    </submittedName>
</protein>
<proteinExistence type="predicted"/>